<dbReference type="InterPro" id="IPR005821">
    <property type="entry name" value="Ion_trans_dom"/>
</dbReference>
<keyword evidence="9" id="KW-0677">Repeat</keyword>
<evidence type="ECO:0000313" key="24">
    <source>
        <dbReference type="Xenbase" id="XB-GENE-6489187"/>
    </source>
</evidence>
<evidence type="ECO:0000256" key="17">
    <source>
        <dbReference type="ARBA" id="ARBA00036634"/>
    </source>
</evidence>
<dbReference type="CDD" id="cd22192">
    <property type="entry name" value="TRPV5-6"/>
    <property type="match status" value="1"/>
</dbReference>
<protein>
    <submittedName>
        <fullName evidence="23">Transient receptor potential cation channel subfamily V member 6 isoform X1</fullName>
    </submittedName>
</protein>
<dbReference type="GO" id="GO:0005886">
    <property type="term" value="C:plasma membrane"/>
    <property type="evidence" value="ECO:0000318"/>
    <property type="project" value="GO_Central"/>
</dbReference>
<dbReference type="SUPFAM" id="SSF48403">
    <property type="entry name" value="Ankyrin repeat"/>
    <property type="match status" value="1"/>
</dbReference>
<dbReference type="PANTHER" id="PTHR10582:SF40">
    <property type="entry name" value="TRANSIENT RECEPTOR POTENTIAL CATION CHANNEL SUBFAMILY V MEMBER 6 ISOFORM X1"/>
    <property type="match status" value="1"/>
</dbReference>
<evidence type="ECO:0000256" key="6">
    <source>
        <dbReference type="ARBA" id="ARBA00022673"/>
    </source>
</evidence>
<dbReference type="Xenbase" id="XB-GENE-6489187">
    <property type="gene designation" value="trpv6.L"/>
</dbReference>
<dbReference type="PROSITE" id="PS50088">
    <property type="entry name" value="ANK_REPEAT"/>
    <property type="match status" value="3"/>
</dbReference>
<feature type="repeat" description="ANK" evidence="18">
    <location>
        <begin position="150"/>
        <end position="182"/>
    </location>
</feature>
<dbReference type="Proteomes" id="UP000186698">
    <property type="component" value="Chromosome 7L"/>
</dbReference>
<dbReference type="InterPro" id="IPR024862">
    <property type="entry name" value="TRPV"/>
</dbReference>
<feature type="transmembrane region" description="Helical" evidence="20">
    <location>
        <begin position="362"/>
        <end position="386"/>
    </location>
</feature>
<keyword evidence="16" id="KW-0407">Ion channel</keyword>
<dbReference type="GO" id="GO:0005262">
    <property type="term" value="F:calcium channel activity"/>
    <property type="evidence" value="ECO:0000318"/>
    <property type="project" value="GO_Central"/>
</dbReference>
<dbReference type="SMART" id="SM00248">
    <property type="entry name" value="ANK"/>
    <property type="match status" value="5"/>
</dbReference>
<evidence type="ECO:0000256" key="12">
    <source>
        <dbReference type="ARBA" id="ARBA00022989"/>
    </source>
</evidence>
<dbReference type="GO" id="GO:0005516">
    <property type="term" value="F:calmodulin binding"/>
    <property type="evidence" value="ECO:0007669"/>
    <property type="project" value="UniProtKB-KW"/>
</dbReference>
<dbReference type="PROSITE" id="PS50297">
    <property type="entry name" value="ANK_REP_REGION"/>
    <property type="match status" value="3"/>
</dbReference>
<feature type="transmembrane region" description="Helical" evidence="20">
    <location>
        <begin position="420"/>
        <end position="439"/>
    </location>
</feature>
<evidence type="ECO:0000256" key="15">
    <source>
        <dbReference type="ARBA" id="ARBA00023136"/>
    </source>
</evidence>
<evidence type="ECO:0000313" key="22">
    <source>
        <dbReference type="Proteomes" id="UP000186698"/>
    </source>
</evidence>
<organism evidence="22 23">
    <name type="scientific">Xenopus laevis</name>
    <name type="common">African clawed frog</name>
    <dbReference type="NCBI Taxonomy" id="8355"/>
    <lineage>
        <taxon>Eukaryota</taxon>
        <taxon>Metazoa</taxon>
        <taxon>Chordata</taxon>
        <taxon>Craniata</taxon>
        <taxon>Vertebrata</taxon>
        <taxon>Euteleostomi</taxon>
        <taxon>Amphibia</taxon>
        <taxon>Batrachia</taxon>
        <taxon>Anura</taxon>
        <taxon>Pipoidea</taxon>
        <taxon>Pipidae</taxon>
        <taxon>Xenopodinae</taxon>
        <taxon>Xenopus</taxon>
        <taxon>Xenopus</taxon>
    </lineage>
</organism>
<dbReference type="GO" id="GO:0098703">
    <property type="term" value="P:calcium ion import across plasma membrane"/>
    <property type="evidence" value="ECO:0000318"/>
    <property type="project" value="GO_Central"/>
</dbReference>
<dbReference type="PANTHER" id="PTHR10582">
    <property type="entry name" value="TRANSIENT RECEPTOR POTENTIAL ION CHANNEL PROTEIN"/>
    <property type="match status" value="1"/>
</dbReference>
<dbReference type="PRINTS" id="PR01415">
    <property type="entry name" value="ANKYRIN"/>
</dbReference>
<keyword evidence="13 18" id="KW-0040">ANK repeat</keyword>
<evidence type="ECO:0000256" key="11">
    <source>
        <dbReference type="ARBA" id="ARBA00022860"/>
    </source>
</evidence>
<keyword evidence="2" id="KW-0813">Transport</keyword>
<dbReference type="InterPro" id="IPR008344">
    <property type="entry name" value="TRPV5/TRPV6"/>
</dbReference>
<sequence>MGGNKIQGGGDKDTDLGIKQTLLSVMKKKSKWPESEEILEPTKEKFMRRSNCRPSPRNPAANPDTQNLQKRKVGANMLHELPLLLAAKENDSERLKELLVNDRCDPLQRGALGETALHVAVQHNNMEAAQILIREAPGLINQPMTSDFYQGQTALHIATVNQSFSLVQLLIESGADVSSPRATGTFFSLSPKNLFYFGEHILVFAACVGNADIVKLLIDRGADLHAQDCWGNTVLHILVLQPSKNLSCQMFDFILSQERRDTEQPLYQIPNKQGLTPLKLAAAEGNITMFQHLVQKQRKAQWAFGPVTTMLYDVSEIDSWKTDQSVLEVIATARKSQPFNILNCQPSKELLKKKWKRCGRPYLWSLAALYILYMICVSLCCANRPLKPRLDNATDPRDITLYIQKTLEESYITEEDHLRLVGEIITVIGAIVLLLLEISQVLRVGLKFFACHQMWENPLHVMRISFSFLVLVTLVLRLTNTDGEVIPMSMALVSGWCYIMYFAQGFQMLGPFTIIIQKMAASDLLKFCWLMAVVICGYSMAFYIVFQTVDPVALGAFTPFPVSLVSTYQLFLNILNGPANYDVDLPFMYIVLYSSFCVIAFLLMFNLLIAMMGDTQAAMAKQKDELWRAQIAGTTVMMEHRIPKCLWSSCTPTDQDLDGRRYLSVEERRWLPLLPAELNRDQEDSDETDTDDEDRNINSWVETGGSHLIPGANDSIRILPQGEHWLASEEVYHI</sequence>
<keyword evidence="22" id="KW-1185">Reference proteome</keyword>
<evidence type="ECO:0000256" key="1">
    <source>
        <dbReference type="ARBA" id="ARBA00004651"/>
    </source>
</evidence>
<comment type="subcellular location">
    <subcellularLocation>
        <location evidence="1">Cell membrane</location>
        <topology evidence="1">Multi-pass membrane protein</topology>
    </subcellularLocation>
</comment>
<evidence type="ECO:0000256" key="8">
    <source>
        <dbReference type="ARBA" id="ARBA00022723"/>
    </source>
</evidence>
<dbReference type="Gene3D" id="1.25.40.20">
    <property type="entry name" value="Ankyrin repeat-containing domain"/>
    <property type="match status" value="2"/>
</dbReference>
<evidence type="ECO:0000256" key="20">
    <source>
        <dbReference type="SAM" id="Phobius"/>
    </source>
</evidence>
<evidence type="ECO:0000256" key="9">
    <source>
        <dbReference type="ARBA" id="ARBA00022737"/>
    </source>
</evidence>
<reference evidence="23" key="1">
    <citation type="submission" date="2025-08" db="UniProtKB">
        <authorList>
            <consortium name="RefSeq"/>
        </authorList>
    </citation>
    <scope>IDENTIFICATION</scope>
    <source>
        <strain evidence="23">J_2021</strain>
        <tissue evidence="23">Erythrocytes</tissue>
    </source>
</reference>
<evidence type="ECO:0000256" key="19">
    <source>
        <dbReference type="SAM" id="MobiDB-lite"/>
    </source>
</evidence>
<evidence type="ECO:0000256" key="4">
    <source>
        <dbReference type="ARBA" id="ARBA00022553"/>
    </source>
</evidence>
<dbReference type="GeneID" id="108695974"/>
<gene>
    <name evidence="23 24" type="primary">trpv6.L</name>
</gene>
<keyword evidence="23" id="KW-0675">Receptor</keyword>
<evidence type="ECO:0000256" key="14">
    <source>
        <dbReference type="ARBA" id="ARBA00023065"/>
    </source>
</evidence>
<evidence type="ECO:0000256" key="18">
    <source>
        <dbReference type="PROSITE-ProRule" id="PRU00023"/>
    </source>
</evidence>
<evidence type="ECO:0000256" key="10">
    <source>
        <dbReference type="ARBA" id="ARBA00022837"/>
    </source>
</evidence>
<dbReference type="CTD" id="108695974"/>
<feature type="domain" description="Ion transport" evidence="21">
    <location>
        <begin position="421"/>
        <end position="623"/>
    </location>
</feature>
<evidence type="ECO:0000256" key="3">
    <source>
        <dbReference type="ARBA" id="ARBA00022475"/>
    </source>
</evidence>
<keyword evidence="15 20" id="KW-0472">Membrane</keyword>
<feature type="repeat" description="ANK" evidence="18">
    <location>
        <begin position="112"/>
        <end position="134"/>
    </location>
</feature>
<evidence type="ECO:0000256" key="5">
    <source>
        <dbReference type="ARBA" id="ARBA00022568"/>
    </source>
</evidence>
<keyword evidence="12 20" id="KW-1133">Transmembrane helix</keyword>
<evidence type="ECO:0000256" key="7">
    <source>
        <dbReference type="ARBA" id="ARBA00022692"/>
    </source>
</evidence>
<feature type="region of interest" description="Disordered" evidence="19">
    <location>
        <begin position="680"/>
        <end position="703"/>
    </location>
</feature>
<keyword evidence="3" id="KW-1003">Cell membrane</keyword>
<dbReference type="KEGG" id="xla:108695974"/>
<dbReference type="GO" id="GO:0046872">
    <property type="term" value="F:metal ion binding"/>
    <property type="evidence" value="ECO:0007669"/>
    <property type="project" value="UniProtKB-KW"/>
</dbReference>
<dbReference type="PRINTS" id="PR01765">
    <property type="entry name" value="ECACCHANNEL"/>
</dbReference>
<comment type="catalytic activity">
    <reaction evidence="17">
        <text>Ca(2+)(in) = Ca(2+)(out)</text>
        <dbReference type="Rhea" id="RHEA:29671"/>
        <dbReference type="ChEBI" id="CHEBI:29108"/>
    </reaction>
</comment>
<dbReference type="InterPro" id="IPR036770">
    <property type="entry name" value="Ankyrin_rpt-contain_sf"/>
</dbReference>
<dbReference type="AlphaFoldDB" id="A0A8J0T6V0"/>
<evidence type="ECO:0000256" key="13">
    <source>
        <dbReference type="ARBA" id="ARBA00023043"/>
    </source>
</evidence>
<proteinExistence type="predicted"/>
<dbReference type="AGR" id="Xenbase:XB-GENE-6489187"/>
<dbReference type="Pfam" id="PF12796">
    <property type="entry name" value="Ank_2"/>
    <property type="match status" value="2"/>
</dbReference>
<keyword evidence="10" id="KW-0106">Calcium</keyword>
<name>A0A8J0T6V0_XENLA</name>
<dbReference type="OrthoDB" id="533508at2759"/>
<evidence type="ECO:0000256" key="2">
    <source>
        <dbReference type="ARBA" id="ARBA00022448"/>
    </source>
</evidence>
<accession>A0A8J0T6V0</accession>
<dbReference type="RefSeq" id="XP_018080412.1">
    <property type="nucleotide sequence ID" value="XM_018224923.1"/>
</dbReference>
<keyword evidence="7 20" id="KW-0812">Transmembrane</keyword>
<keyword evidence="6" id="KW-0107">Calcium channel</keyword>
<feature type="region of interest" description="Disordered" evidence="19">
    <location>
        <begin position="34"/>
        <end position="67"/>
    </location>
</feature>
<keyword evidence="4" id="KW-0597">Phosphoprotein</keyword>
<feature type="repeat" description="ANK" evidence="18">
    <location>
        <begin position="197"/>
        <end position="229"/>
    </location>
</feature>
<feature type="transmembrane region" description="Helical" evidence="20">
    <location>
        <begin position="524"/>
        <end position="546"/>
    </location>
</feature>
<keyword evidence="11" id="KW-0112">Calmodulin-binding</keyword>
<evidence type="ECO:0000313" key="23">
    <source>
        <dbReference type="RefSeq" id="XP_018080412.1"/>
    </source>
</evidence>
<feature type="transmembrane region" description="Helical" evidence="20">
    <location>
        <begin position="587"/>
        <end position="612"/>
    </location>
</feature>
<feature type="compositionally biased region" description="Acidic residues" evidence="19">
    <location>
        <begin position="683"/>
        <end position="694"/>
    </location>
</feature>
<feature type="transmembrane region" description="Helical" evidence="20">
    <location>
        <begin position="552"/>
        <end position="575"/>
    </location>
</feature>
<evidence type="ECO:0000259" key="21">
    <source>
        <dbReference type="Pfam" id="PF00520"/>
    </source>
</evidence>
<keyword evidence="14" id="KW-0406">Ion transport</keyword>
<feature type="transmembrane region" description="Helical" evidence="20">
    <location>
        <begin position="460"/>
        <end position="479"/>
    </location>
</feature>
<keyword evidence="8" id="KW-0479">Metal-binding</keyword>
<feature type="transmembrane region" description="Helical" evidence="20">
    <location>
        <begin position="485"/>
        <end position="503"/>
    </location>
</feature>
<evidence type="ECO:0000256" key="16">
    <source>
        <dbReference type="ARBA" id="ARBA00023303"/>
    </source>
</evidence>
<dbReference type="Pfam" id="PF00520">
    <property type="entry name" value="Ion_trans"/>
    <property type="match status" value="1"/>
</dbReference>
<keyword evidence="5" id="KW-0109">Calcium transport</keyword>
<dbReference type="InterPro" id="IPR002110">
    <property type="entry name" value="Ankyrin_rpt"/>
</dbReference>